<comment type="similarity">
    <text evidence="2">Belongs to the dicarboxylate/amino acid:cation symporter (DAACS) (TC 2.A.23) family.</text>
</comment>
<feature type="transmembrane region" description="Helical" evidence="9">
    <location>
        <begin position="31"/>
        <end position="53"/>
    </location>
</feature>
<reference evidence="10 11" key="1">
    <citation type="submission" date="2016-10" db="EMBL/GenBank/DDBJ databases">
        <authorList>
            <person name="de Groot N.N."/>
        </authorList>
    </citation>
    <scope>NUCLEOTIDE SEQUENCE [LARGE SCALE GENOMIC DNA]</scope>
    <source>
        <strain evidence="10 11">DSM 23310</strain>
    </source>
</reference>
<dbReference type="PANTHER" id="PTHR42865">
    <property type="entry name" value="PROTON/GLUTAMATE-ASPARTATE SYMPORTER"/>
    <property type="match status" value="1"/>
</dbReference>
<gene>
    <name evidence="10" type="ORF">SAMN05660923_01351</name>
</gene>
<feature type="transmembrane region" description="Helical" evidence="9">
    <location>
        <begin position="107"/>
        <end position="128"/>
    </location>
</feature>
<keyword evidence="7 9" id="KW-0472">Membrane</keyword>
<dbReference type="OrthoDB" id="7778689at2"/>
<evidence type="ECO:0000256" key="8">
    <source>
        <dbReference type="ARBA" id="ARBA00031293"/>
    </source>
</evidence>
<proteinExistence type="inferred from homology"/>
<dbReference type="EMBL" id="FNNG01000005">
    <property type="protein sequence ID" value="SDW88236.1"/>
    <property type="molecule type" value="Genomic_DNA"/>
</dbReference>
<evidence type="ECO:0000256" key="3">
    <source>
        <dbReference type="ARBA" id="ARBA00022031"/>
    </source>
</evidence>
<keyword evidence="4" id="KW-0813">Transport</keyword>
<evidence type="ECO:0000256" key="2">
    <source>
        <dbReference type="ARBA" id="ARBA00006148"/>
    </source>
</evidence>
<feature type="transmembrane region" description="Helical" evidence="9">
    <location>
        <begin position="6"/>
        <end position="24"/>
    </location>
</feature>
<feature type="transmembrane region" description="Helical" evidence="9">
    <location>
        <begin position="73"/>
        <end position="95"/>
    </location>
</feature>
<feature type="transmembrane region" description="Helical" evidence="9">
    <location>
        <begin position="216"/>
        <end position="237"/>
    </location>
</feature>
<evidence type="ECO:0000256" key="1">
    <source>
        <dbReference type="ARBA" id="ARBA00004141"/>
    </source>
</evidence>
<evidence type="ECO:0000313" key="11">
    <source>
        <dbReference type="Proteomes" id="UP000198828"/>
    </source>
</evidence>
<evidence type="ECO:0000256" key="9">
    <source>
        <dbReference type="SAM" id="Phobius"/>
    </source>
</evidence>
<keyword evidence="11" id="KW-1185">Reference proteome</keyword>
<evidence type="ECO:0000313" key="10">
    <source>
        <dbReference type="EMBL" id="SDW88236.1"/>
    </source>
</evidence>
<dbReference type="GO" id="GO:0015293">
    <property type="term" value="F:symporter activity"/>
    <property type="evidence" value="ECO:0007669"/>
    <property type="project" value="InterPro"/>
</dbReference>
<keyword evidence="6 9" id="KW-1133">Transmembrane helix</keyword>
<comment type="subcellular location">
    <subcellularLocation>
        <location evidence="1">Membrane</location>
        <topology evidence="1">Multi-pass membrane protein</topology>
    </subcellularLocation>
</comment>
<name>A0A1H2X657_9FIRM</name>
<feature type="transmembrane region" description="Helical" evidence="9">
    <location>
        <begin position="371"/>
        <end position="389"/>
    </location>
</feature>
<keyword evidence="5 9" id="KW-0812">Transmembrane</keyword>
<dbReference type="GO" id="GO:0005886">
    <property type="term" value="C:plasma membrane"/>
    <property type="evidence" value="ECO:0007669"/>
    <property type="project" value="TreeGrafter"/>
</dbReference>
<evidence type="ECO:0000256" key="4">
    <source>
        <dbReference type="ARBA" id="ARBA00022448"/>
    </source>
</evidence>
<evidence type="ECO:0000256" key="6">
    <source>
        <dbReference type="ARBA" id="ARBA00022989"/>
    </source>
</evidence>
<sequence>MNGTFYIIINITIMAVLIYILLYLRRKRVSFTVRVMLALICGIAFGAALQLIYGAGSQIVNSSNTWFDVIGTGYIRLLRMIVIPLIFISIVNAIISQDSKNLGKMAAQIIAILIITTAISAFVGAGVAKAFNLTSEGLVAGEKEQQAGLGLEQRLEDFQSKPIQQQLIEIIPINPFYAMTGQGSSATLSVVFFAAVVALAAIGIRKSKPEAAESFVNLINILHAIVMRMVTMVLRLTPYGVLALMTRFVSNSDFSEIARLIQFVIASYVALAIMFVIHMAILMVFGLNPISYVRKSAPVLMFAFSSRSSAGTLPLTINNQVRNLGVADGHANLAGSLGTSIGQNGCAGIYPAMLAVMIAPTVGINPMAPAFLIKLIIITALASFGIAGVGGGATFAALTVLSAMGLPVGLVGLLIAIEPLIDMGRTLLNVSGSMLAGVLSSKFMGELDTEIYNSRKIEEV</sequence>
<dbReference type="InterPro" id="IPR036458">
    <property type="entry name" value="Na:dicarbo_symporter_sf"/>
</dbReference>
<feature type="transmembrane region" description="Helical" evidence="9">
    <location>
        <begin position="395"/>
        <end position="417"/>
    </location>
</feature>
<accession>A0A1H2X657</accession>
<dbReference type="PANTHER" id="PTHR42865:SF5">
    <property type="entry name" value="L-CYSTINE TRANSPORTER TCYP"/>
    <property type="match status" value="1"/>
</dbReference>
<dbReference type="Gene3D" id="1.10.3860.10">
    <property type="entry name" value="Sodium:dicarboxylate symporter"/>
    <property type="match status" value="1"/>
</dbReference>
<dbReference type="Pfam" id="PF00375">
    <property type="entry name" value="SDF"/>
    <property type="match status" value="1"/>
</dbReference>
<feature type="transmembrane region" description="Helical" evidence="9">
    <location>
        <begin position="257"/>
        <end position="287"/>
    </location>
</feature>
<protein>
    <recommendedName>
        <fullName evidence="3">L-cystine uptake protein TcyP</fullName>
    </recommendedName>
    <alternativeName>
        <fullName evidence="8">Transporter of cystine TcyP</fullName>
    </alternativeName>
</protein>
<feature type="transmembrane region" description="Helical" evidence="9">
    <location>
        <begin position="186"/>
        <end position="204"/>
    </location>
</feature>
<dbReference type="InterPro" id="IPR001991">
    <property type="entry name" value="Na-dicarboxylate_symporter"/>
</dbReference>
<organism evidence="10 11">
    <name type="scientific">Tepidimicrobium xylanilyticum</name>
    <dbReference type="NCBI Taxonomy" id="1123352"/>
    <lineage>
        <taxon>Bacteria</taxon>
        <taxon>Bacillati</taxon>
        <taxon>Bacillota</taxon>
        <taxon>Tissierellia</taxon>
        <taxon>Tissierellales</taxon>
        <taxon>Tepidimicrobiaceae</taxon>
        <taxon>Tepidimicrobium</taxon>
    </lineage>
</organism>
<dbReference type="PRINTS" id="PR00173">
    <property type="entry name" value="EDTRNSPORT"/>
</dbReference>
<dbReference type="RefSeq" id="WP_093752095.1">
    <property type="nucleotide sequence ID" value="NZ_BSYN01000007.1"/>
</dbReference>
<dbReference type="Proteomes" id="UP000198828">
    <property type="component" value="Unassembled WGS sequence"/>
</dbReference>
<dbReference type="SUPFAM" id="SSF118215">
    <property type="entry name" value="Proton glutamate symport protein"/>
    <property type="match status" value="1"/>
</dbReference>
<evidence type="ECO:0000256" key="5">
    <source>
        <dbReference type="ARBA" id="ARBA00022692"/>
    </source>
</evidence>
<dbReference type="GO" id="GO:0015184">
    <property type="term" value="F:L-cystine transmembrane transporter activity"/>
    <property type="evidence" value="ECO:0007669"/>
    <property type="project" value="TreeGrafter"/>
</dbReference>
<evidence type="ECO:0000256" key="7">
    <source>
        <dbReference type="ARBA" id="ARBA00023136"/>
    </source>
</evidence>
<dbReference type="AlphaFoldDB" id="A0A1H2X657"/>